<dbReference type="RefSeq" id="WP_344457621.1">
    <property type="nucleotide sequence ID" value="NZ_BAAATZ010000037.1"/>
</dbReference>
<comment type="caution">
    <text evidence="2">The sequence shown here is derived from an EMBL/GenBank/DDBJ whole genome shotgun (WGS) entry which is preliminary data.</text>
</comment>
<protein>
    <recommendedName>
        <fullName evidence="4">PPE family protein</fullName>
    </recommendedName>
</protein>
<dbReference type="EMBL" id="BAAATZ010000037">
    <property type="protein sequence ID" value="GAA2738038.1"/>
    <property type="molecule type" value="Genomic_DNA"/>
</dbReference>
<name>A0ABP6H7T1_9ACTN</name>
<keyword evidence="3" id="KW-1185">Reference proteome</keyword>
<reference evidence="3" key="1">
    <citation type="journal article" date="2019" name="Int. J. Syst. Evol. Microbiol.">
        <title>The Global Catalogue of Microorganisms (GCM) 10K type strain sequencing project: providing services to taxonomists for standard genome sequencing and annotation.</title>
        <authorList>
            <consortium name="The Broad Institute Genomics Platform"/>
            <consortium name="The Broad Institute Genome Sequencing Center for Infectious Disease"/>
            <person name="Wu L."/>
            <person name="Ma J."/>
        </authorList>
    </citation>
    <scope>NUCLEOTIDE SEQUENCE [LARGE SCALE GENOMIC DNA]</scope>
    <source>
        <strain evidence="3">JCM 8201</strain>
    </source>
</reference>
<evidence type="ECO:0000313" key="2">
    <source>
        <dbReference type="EMBL" id="GAA2738038.1"/>
    </source>
</evidence>
<evidence type="ECO:0008006" key="4">
    <source>
        <dbReference type="Google" id="ProtNLM"/>
    </source>
</evidence>
<dbReference type="Proteomes" id="UP001501842">
    <property type="component" value="Unassembled WGS sequence"/>
</dbReference>
<evidence type="ECO:0000256" key="1">
    <source>
        <dbReference type="SAM" id="MobiDB-lite"/>
    </source>
</evidence>
<organism evidence="2 3">
    <name type="scientific">Actinocorallia aurantiaca</name>
    <dbReference type="NCBI Taxonomy" id="46204"/>
    <lineage>
        <taxon>Bacteria</taxon>
        <taxon>Bacillati</taxon>
        <taxon>Actinomycetota</taxon>
        <taxon>Actinomycetes</taxon>
        <taxon>Streptosporangiales</taxon>
        <taxon>Thermomonosporaceae</taxon>
        <taxon>Actinocorallia</taxon>
    </lineage>
</organism>
<feature type="region of interest" description="Disordered" evidence="1">
    <location>
        <begin position="159"/>
        <end position="181"/>
    </location>
</feature>
<proteinExistence type="predicted"/>
<accession>A0ABP6H7T1</accession>
<evidence type="ECO:0000313" key="3">
    <source>
        <dbReference type="Proteomes" id="UP001501842"/>
    </source>
</evidence>
<sequence>MSLLPGFHGTPLTSRADIASLPWGGMEIGFEELHEACGTMISGDHEQARRDLGRLLPAVRERGPRWMEGLVHFLLADVEGRLGNVAGGIGHFRAAVAVGWNDCVAAVAEAGLAALAAAPEHRQVYGRIAVSPADLEELRWIHAERANIDHDTSMMITENVGRKDGSPTEVAQNPLPTRTPDGLGVPAARALLLMRQRSQLHAVLTSDTLRGSHLSSMAVIGNMGSSPFGGSGFGGSGFGFGSPAMEAASSQALANSRAATRREAVRARAFCPTIGLSTVAVPAPDPVWP</sequence>
<gene>
    <name evidence="2" type="ORF">GCM10010439_70480</name>
</gene>